<dbReference type="CDD" id="cd23992">
    <property type="entry name" value="PBP_GOBP"/>
    <property type="match status" value="1"/>
</dbReference>
<keyword evidence="1" id="KW-1185">Reference proteome</keyword>
<dbReference type="Gene3D" id="1.10.238.20">
    <property type="entry name" value="Pheromone/general odorant binding protein domain"/>
    <property type="match status" value="1"/>
</dbReference>
<dbReference type="RefSeq" id="XP_052749819.1">
    <property type="nucleotide sequence ID" value="XM_052893859.1"/>
</dbReference>
<dbReference type="SMART" id="SM00708">
    <property type="entry name" value="PhBP"/>
    <property type="match status" value="1"/>
</dbReference>
<name>A0ABM3MEZ6_GALME</name>
<dbReference type="SUPFAM" id="SSF47565">
    <property type="entry name" value="Insect pheromone/odorant-binding proteins"/>
    <property type="match status" value="1"/>
</dbReference>
<dbReference type="Proteomes" id="UP001652740">
    <property type="component" value="Unplaced"/>
</dbReference>
<dbReference type="InterPro" id="IPR036728">
    <property type="entry name" value="PBP_GOBP_sf"/>
</dbReference>
<sequence>MRLPKWSRTARFQRCFLPRTLRIWNELPVEVFPRDYSMGFFKRGVEVSSENPITAVVRKTLISTARSCMDHVKATEADIEYLRGDPPYPEKAACIIKCLLEKVGIVKNNKYSKIGFMATVSPLVFKNKKKLEHMKTVSENCDKEVNHATATPCQLGNEVTSCIFKYAPELHFKS</sequence>
<proteinExistence type="predicted"/>
<dbReference type="InterPro" id="IPR006170">
    <property type="entry name" value="PBP/GOBP"/>
</dbReference>
<reference evidence="2" key="1">
    <citation type="submission" date="2025-08" db="UniProtKB">
        <authorList>
            <consortium name="RefSeq"/>
        </authorList>
    </citation>
    <scope>IDENTIFICATION</scope>
    <source>
        <tissue evidence="2">Whole larvae</tissue>
    </source>
</reference>
<dbReference type="GeneID" id="113522177"/>
<gene>
    <name evidence="2" type="primary">LOC113522177</name>
</gene>
<evidence type="ECO:0000313" key="2">
    <source>
        <dbReference type="RefSeq" id="XP_052749819.1"/>
    </source>
</evidence>
<organism evidence="1 2">
    <name type="scientific">Galleria mellonella</name>
    <name type="common">Greater wax moth</name>
    <dbReference type="NCBI Taxonomy" id="7137"/>
    <lineage>
        <taxon>Eukaryota</taxon>
        <taxon>Metazoa</taxon>
        <taxon>Ecdysozoa</taxon>
        <taxon>Arthropoda</taxon>
        <taxon>Hexapoda</taxon>
        <taxon>Insecta</taxon>
        <taxon>Pterygota</taxon>
        <taxon>Neoptera</taxon>
        <taxon>Endopterygota</taxon>
        <taxon>Lepidoptera</taxon>
        <taxon>Glossata</taxon>
        <taxon>Ditrysia</taxon>
        <taxon>Pyraloidea</taxon>
        <taxon>Pyralidae</taxon>
        <taxon>Galleriinae</taxon>
        <taxon>Galleria</taxon>
    </lineage>
</organism>
<protein>
    <submittedName>
        <fullName evidence="2">Uncharacterized protein LOC113522177 isoform X1</fullName>
    </submittedName>
</protein>
<evidence type="ECO:0000313" key="1">
    <source>
        <dbReference type="Proteomes" id="UP001652740"/>
    </source>
</evidence>
<dbReference type="Pfam" id="PF01395">
    <property type="entry name" value="PBP_GOBP"/>
    <property type="match status" value="1"/>
</dbReference>
<accession>A0ABM3MEZ6</accession>